<name>M7SIZ8_EUTLA</name>
<accession>M7SIZ8</accession>
<keyword evidence="5 7" id="KW-0472">Membrane</keyword>
<feature type="transmembrane region" description="Helical" evidence="7">
    <location>
        <begin position="386"/>
        <end position="404"/>
    </location>
</feature>
<dbReference type="InterPro" id="IPR020846">
    <property type="entry name" value="MFS_dom"/>
</dbReference>
<feature type="transmembrane region" description="Helical" evidence="7">
    <location>
        <begin position="289"/>
        <end position="318"/>
    </location>
</feature>
<feature type="transmembrane region" description="Helical" evidence="7">
    <location>
        <begin position="218"/>
        <end position="239"/>
    </location>
</feature>
<dbReference type="PANTHER" id="PTHR43791:SF70">
    <property type="entry name" value="MAJOR FACILITATOR SUPERFAMILY (MFS) PROFILE DOMAIN-CONTAINING PROTEIN"/>
    <property type="match status" value="1"/>
</dbReference>
<comment type="similarity">
    <text evidence="6">Belongs to the major facilitator superfamily. Allantoate permease family.</text>
</comment>
<dbReference type="OMA" id="GMHDKTD"/>
<feature type="transmembrane region" description="Helical" evidence="7">
    <location>
        <begin position="151"/>
        <end position="175"/>
    </location>
</feature>
<organism evidence="9 10">
    <name type="scientific">Eutypa lata (strain UCR-EL1)</name>
    <name type="common">Grapevine dieback disease fungus</name>
    <name type="synonym">Eutypa armeniacae</name>
    <dbReference type="NCBI Taxonomy" id="1287681"/>
    <lineage>
        <taxon>Eukaryota</taxon>
        <taxon>Fungi</taxon>
        <taxon>Dikarya</taxon>
        <taxon>Ascomycota</taxon>
        <taxon>Pezizomycotina</taxon>
        <taxon>Sordariomycetes</taxon>
        <taxon>Xylariomycetidae</taxon>
        <taxon>Xylariales</taxon>
        <taxon>Diatrypaceae</taxon>
        <taxon>Eutypa</taxon>
    </lineage>
</organism>
<dbReference type="Proteomes" id="UP000012174">
    <property type="component" value="Unassembled WGS sequence"/>
</dbReference>
<feature type="transmembrane region" description="Helical" evidence="7">
    <location>
        <begin position="97"/>
        <end position="115"/>
    </location>
</feature>
<dbReference type="EMBL" id="KB707096">
    <property type="protein sequence ID" value="EMR64278.1"/>
    <property type="molecule type" value="Genomic_DNA"/>
</dbReference>
<dbReference type="PANTHER" id="PTHR43791">
    <property type="entry name" value="PERMEASE-RELATED"/>
    <property type="match status" value="1"/>
</dbReference>
<evidence type="ECO:0000256" key="2">
    <source>
        <dbReference type="ARBA" id="ARBA00022448"/>
    </source>
</evidence>
<dbReference type="OrthoDB" id="6730379at2759"/>
<evidence type="ECO:0000313" key="10">
    <source>
        <dbReference type="Proteomes" id="UP000012174"/>
    </source>
</evidence>
<feature type="transmembrane region" description="Helical" evidence="7">
    <location>
        <begin position="444"/>
        <end position="469"/>
    </location>
</feature>
<evidence type="ECO:0000256" key="4">
    <source>
        <dbReference type="ARBA" id="ARBA00022989"/>
    </source>
</evidence>
<dbReference type="Gene3D" id="1.20.1250.20">
    <property type="entry name" value="MFS general substrate transporter like domains"/>
    <property type="match status" value="1"/>
</dbReference>
<feature type="transmembrane region" description="Helical" evidence="7">
    <location>
        <begin position="324"/>
        <end position="344"/>
    </location>
</feature>
<evidence type="ECO:0000313" key="9">
    <source>
        <dbReference type="EMBL" id="EMR64278.1"/>
    </source>
</evidence>
<dbReference type="InterPro" id="IPR036259">
    <property type="entry name" value="MFS_trans_sf"/>
</dbReference>
<dbReference type="FunFam" id="1.20.1250.20:FF:000064">
    <property type="entry name" value="MFS allantoate transporter"/>
    <property type="match status" value="1"/>
</dbReference>
<dbReference type="PROSITE" id="PS50850">
    <property type="entry name" value="MFS"/>
    <property type="match status" value="1"/>
</dbReference>
<sequence length="512" mass="57457">MRQSDSIEAAAAPHDGTVDNEVAMKGEVADEGYELFDEASPQAVSQEAKDAVRRKIDLHLLPLMCALYGLNYVDKVALGWAVLFNFRQDLGLVGTEYSWASSMFYFGYLIAQYPANYILQRYRTARILSLSVITWGVLMLAHLGLRNFAGLMVIRFLLGVAESVVTPGFVIYTSMWYTRREQVMRTMLWAAMQGAFSIISSLMSYGLGHITNTVLKPWMYIFLVLGLLSLTVGFAWLFFMPETPNKAKFLTHEEQIIAVQRVAENMMGIKGYQWKNYQMWHAVKDLKTWLVLAFVLLTQLPNGGLTSFGSLVISGFGFDPFRTLLIGLPSSVVSAGSMVVWGFFSIKYGNLRTWGMIVPLLPAIAGIAAVYGTMGTDANKYGRVVAYWLINSYAVTWPFCLTIVGQNIAGHTKRAFTNTLLFIVFAAGNIAGPFFFRSQDAPKYVLAITTILVFFCAALFCAIALRYYMVLQNRIRDRKFGALETSEEKLDGMRLGMHDKTDLENSDFRYVL</sequence>
<evidence type="ECO:0000256" key="5">
    <source>
        <dbReference type="ARBA" id="ARBA00023136"/>
    </source>
</evidence>
<keyword evidence="10" id="KW-1185">Reference proteome</keyword>
<feature type="transmembrane region" description="Helical" evidence="7">
    <location>
        <begin position="416"/>
        <end position="438"/>
    </location>
</feature>
<reference evidence="10" key="1">
    <citation type="journal article" date="2013" name="Genome Announc.">
        <title>Draft genome sequence of the grapevine dieback fungus Eutypa lata UCR-EL1.</title>
        <authorList>
            <person name="Blanco-Ulate B."/>
            <person name="Rolshausen P.E."/>
            <person name="Cantu D."/>
        </authorList>
    </citation>
    <scope>NUCLEOTIDE SEQUENCE [LARGE SCALE GENOMIC DNA]</scope>
    <source>
        <strain evidence="10">UCR-EL1</strain>
    </source>
</reference>
<feature type="transmembrane region" description="Helical" evidence="7">
    <location>
        <begin position="356"/>
        <end position="374"/>
    </location>
</feature>
<dbReference type="AlphaFoldDB" id="M7SIZ8"/>
<evidence type="ECO:0000259" key="8">
    <source>
        <dbReference type="PROSITE" id="PS50850"/>
    </source>
</evidence>
<comment type="subcellular location">
    <subcellularLocation>
        <location evidence="1">Membrane</location>
        <topology evidence="1">Multi-pass membrane protein</topology>
    </subcellularLocation>
</comment>
<dbReference type="Pfam" id="PF07690">
    <property type="entry name" value="MFS_1"/>
    <property type="match status" value="1"/>
</dbReference>
<evidence type="ECO:0000256" key="1">
    <source>
        <dbReference type="ARBA" id="ARBA00004141"/>
    </source>
</evidence>
<feature type="transmembrane region" description="Helical" evidence="7">
    <location>
        <begin position="127"/>
        <end position="145"/>
    </location>
</feature>
<dbReference type="SUPFAM" id="SSF103473">
    <property type="entry name" value="MFS general substrate transporter"/>
    <property type="match status" value="1"/>
</dbReference>
<feature type="domain" description="Major facilitator superfamily (MFS) profile" evidence="8">
    <location>
        <begin position="60"/>
        <end position="476"/>
    </location>
</feature>
<evidence type="ECO:0000256" key="7">
    <source>
        <dbReference type="SAM" id="Phobius"/>
    </source>
</evidence>
<feature type="transmembrane region" description="Helical" evidence="7">
    <location>
        <begin position="60"/>
        <end position="85"/>
    </location>
</feature>
<dbReference type="GO" id="GO:0022857">
    <property type="term" value="F:transmembrane transporter activity"/>
    <property type="evidence" value="ECO:0007669"/>
    <property type="project" value="InterPro"/>
</dbReference>
<protein>
    <submittedName>
        <fullName evidence="9">Putative allantoate permease protein</fullName>
    </submittedName>
</protein>
<dbReference type="GO" id="GO:0016020">
    <property type="term" value="C:membrane"/>
    <property type="evidence" value="ECO:0007669"/>
    <property type="project" value="UniProtKB-SubCell"/>
</dbReference>
<keyword evidence="4 7" id="KW-1133">Transmembrane helix</keyword>
<evidence type="ECO:0000256" key="6">
    <source>
        <dbReference type="ARBA" id="ARBA00037968"/>
    </source>
</evidence>
<dbReference type="InterPro" id="IPR011701">
    <property type="entry name" value="MFS"/>
</dbReference>
<gene>
    <name evidence="9" type="ORF">UCREL1_8746</name>
</gene>
<dbReference type="eggNOG" id="KOG2533">
    <property type="taxonomic scope" value="Eukaryota"/>
</dbReference>
<evidence type="ECO:0000256" key="3">
    <source>
        <dbReference type="ARBA" id="ARBA00022692"/>
    </source>
</evidence>
<keyword evidence="2" id="KW-0813">Transport</keyword>
<keyword evidence="3 7" id="KW-0812">Transmembrane</keyword>
<proteinExistence type="inferred from homology"/>
<dbReference type="HOGENOM" id="CLU_001265_0_5_1"/>
<dbReference type="KEGG" id="ela:UCREL1_8746"/>
<feature type="transmembrane region" description="Helical" evidence="7">
    <location>
        <begin position="187"/>
        <end position="206"/>
    </location>
</feature>